<dbReference type="SUPFAM" id="SSF53383">
    <property type="entry name" value="PLP-dependent transferases"/>
    <property type="match status" value="1"/>
</dbReference>
<keyword evidence="1" id="KW-0032">Aminotransferase</keyword>
<sequence>MRKLFKHCLHEGVLLNPGALYDHETSQHIRISFSYATLAEFEYGIKIVAKSLKNLYK</sequence>
<dbReference type="InterPro" id="IPR015422">
    <property type="entry name" value="PyrdxlP-dep_Trfase_small"/>
</dbReference>
<organism evidence="1 2">
    <name type="scientific">Priestia megaterium (strain WSH-002)</name>
    <name type="common">Bacillus megaterium</name>
    <dbReference type="NCBI Taxonomy" id="1006007"/>
    <lineage>
        <taxon>Bacteria</taxon>
        <taxon>Bacillati</taxon>
        <taxon>Bacillota</taxon>
        <taxon>Bacilli</taxon>
        <taxon>Bacillales</taxon>
        <taxon>Bacillaceae</taxon>
        <taxon>Priestia</taxon>
    </lineage>
</organism>
<gene>
    <name evidence="1" type="primary">yisV</name>
    <name evidence="1" type="ORF">BMWSH_3053</name>
</gene>
<name>A0A8D3WZZ2_PRIMW</name>
<dbReference type="Proteomes" id="UP000001283">
    <property type="component" value="Chromosome"/>
</dbReference>
<dbReference type="GO" id="GO:0008483">
    <property type="term" value="F:transaminase activity"/>
    <property type="evidence" value="ECO:0007669"/>
    <property type="project" value="UniProtKB-KW"/>
</dbReference>
<proteinExistence type="predicted"/>
<protein>
    <submittedName>
        <fullName evidence="1">Transcriptional regulator, GntR family with aminotransferase domain protein</fullName>
    </submittedName>
</protein>
<dbReference type="KEGG" id="bmh:BMWSH_3053"/>
<evidence type="ECO:0000313" key="2">
    <source>
        <dbReference type="Proteomes" id="UP000001283"/>
    </source>
</evidence>
<dbReference type="AlphaFoldDB" id="A0A8D3WZZ2"/>
<evidence type="ECO:0000313" key="1">
    <source>
        <dbReference type="EMBL" id="AEN89935.1"/>
    </source>
</evidence>
<dbReference type="EMBL" id="CP003017">
    <property type="protein sequence ID" value="AEN89935.1"/>
    <property type="molecule type" value="Genomic_DNA"/>
</dbReference>
<keyword evidence="1" id="KW-0808">Transferase</keyword>
<accession>A0A8D3WZZ2</accession>
<dbReference type="InterPro" id="IPR015424">
    <property type="entry name" value="PyrdxlP-dep_Trfase"/>
</dbReference>
<dbReference type="Gene3D" id="3.90.1150.10">
    <property type="entry name" value="Aspartate Aminotransferase, domain 1"/>
    <property type="match status" value="1"/>
</dbReference>
<reference evidence="1 2" key="1">
    <citation type="journal article" date="2011" name="J. Bacteriol.">
        <title>Complete genome sequence of the industrial strain Bacillus megaterium WSH-002.</title>
        <authorList>
            <person name="Liu L."/>
            <person name="Li Y."/>
            <person name="Zhang J."/>
            <person name="Zou W."/>
            <person name="Zhou Z."/>
            <person name="Liu J."/>
            <person name="Li X."/>
            <person name="Wang L."/>
            <person name="Chen J."/>
        </authorList>
    </citation>
    <scope>NUCLEOTIDE SEQUENCE [LARGE SCALE GENOMIC DNA]</scope>
    <source>
        <strain evidence="1 2">WSH-002</strain>
    </source>
</reference>